<name>W9R492_9ROSA</name>
<evidence type="ECO:0000256" key="1">
    <source>
        <dbReference type="SAM" id="MobiDB-lite"/>
    </source>
</evidence>
<protein>
    <submittedName>
        <fullName evidence="2">Uncharacterized protein</fullName>
    </submittedName>
</protein>
<dbReference type="EMBL" id="KE344158">
    <property type="protein sequence ID" value="EXB54178.1"/>
    <property type="molecule type" value="Genomic_DNA"/>
</dbReference>
<reference evidence="3" key="1">
    <citation type="submission" date="2013-01" db="EMBL/GenBank/DDBJ databases">
        <title>Draft Genome Sequence of a Mulberry Tree, Morus notabilis C.K. Schneid.</title>
        <authorList>
            <person name="He N."/>
            <person name="Zhao S."/>
        </authorList>
    </citation>
    <scope>NUCLEOTIDE SEQUENCE</scope>
</reference>
<gene>
    <name evidence="2" type="ORF">L484_007227</name>
</gene>
<keyword evidence="3" id="KW-1185">Reference proteome</keyword>
<accession>W9R492</accession>
<dbReference type="AlphaFoldDB" id="W9R492"/>
<evidence type="ECO:0000313" key="2">
    <source>
        <dbReference type="EMBL" id="EXB54178.1"/>
    </source>
</evidence>
<sequence>MSSPCFLLLLDRANKGMTASFKTMSQFHSWVPRHLGNDVGYGQLVRLIDSWAGLELAHDKVQESLSRWAEDEAQEEVGLGKTTEVKGRFQKRGSERKQSNEGVPEEGVGDERRARARRPPSWLDGFELEDRR</sequence>
<evidence type="ECO:0000313" key="3">
    <source>
        <dbReference type="Proteomes" id="UP000030645"/>
    </source>
</evidence>
<proteinExistence type="predicted"/>
<organism evidence="2 3">
    <name type="scientific">Morus notabilis</name>
    <dbReference type="NCBI Taxonomy" id="981085"/>
    <lineage>
        <taxon>Eukaryota</taxon>
        <taxon>Viridiplantae</taxon>
        <taxon>Streptophyta</taxon>
        <taxon>Embryophyta</taxon>
        <taxon>Tracheophyta</taxon>
        <taxon>Spermatophyta</taxon>
        <taxon>Magnoliopsida</taxon>
        <taxon>eudicotyledons</taxon>
        <taxon>Gunneridae</taxon>
        <taxon>Pentapetalae</taxon>
        <taxon>rosids</taxon>
        <taxon>fabids</taxon>
        <taxon>Rosales</taxon>
        <taxon>Moraceae</taxon>
        <taxon>Moreae</taxon>
        <taxon>Morus</taxon>
    </lineage>
</organism>
<feature type="compositionally biased region" description="Basic and acidic residues" evidence="1">
    <location>
        <begin position="83"/>
        <end position="99"/>
    </location>
</feature>
<dbReference type="Proteomes" id="UP000030645">
    <property type="component" value="Unassembled WGS sequence"/>
</dbReference>
<feature type="region of interest" description="Disordered" evidence="1">
    <location>
        <begin position="69"/>
        <end position="132"/>
    </location>
</feature>